<keyword evidence="1" id="KW-0472">Membrane</keyword>
<feature type="transmembrane region" description="Helical" evidence="1">
    <location>
        <begin position="76"/>
        <end position="97"/>
    </location>
</feature>
<dbReference type="Proteomes" id="UP000832011">
    <property type="component" value="Chromosome"/>
</dbReference>
<keyword evidence="1" id="KW-1133">Transmembrane helix</keyword>
<proteinExistence type="predicted"/>
<organism evidence="2 3">
    <name type="scientific">Vitreoscilla massiliensis</name>
    <dbReference type="NCBI Taxonomy" id="1689272"/>
    <lineage>
        <taxon>Bacteria</taxon>
        <taxon>Pseudomonadati</taxon>
        <taxon>Pseudomonadota</taxon>
        <taxon>Betaproteobacteria</taxon>
        <taxon>Neisseriales</taxon>
        <taxon>Neisseriaceae</taxon>
        <taxon>Vitreoscilla</taxon>
    </lineage>
</organism>
<dbReference type="RefSeq" id="WP_058357786.1">
    <property type="nucleotide sequence ID" value="NZ_CABKVG010000010.1"/>
</dbReference>
<keyword evidence="1" id="KW-0812">Transmembrane</keyword>
<protein>
    <recommendedName>
        <fullName evidence="4">J domain-containing protein</fullName>
    </recommendedName>
</protein>
<evidence type="ECO:0008006" key="4">
    <source>
        <dbReference type="Google" id="ProtNLM"/>
    </source>
</evidence>
<keyword evidence="3" id="KW-1185">Reference proteome</keyword>
<sequence>MVNLYDILNIPEDANVIAIQRAIRLARDRQDIEERYLKLAENYLLDDKRRAQYNKQMGIKMHARRNGLSVGSDKRYLAGGIMLVAVLVIPWIIVMMLQGKATEQIYQQKDGEYKAAQEAMEKAWGVAPASGETKPQAVQRTLDDITEKQSQQLEQTQ</sequence>
<evidence type="ECO:0000256" key="1">
    <source>
        <dbReference type="SAM" id="Phobius"/>
    </source>
</evidence>
<reference evidence="2 3" key="1">
    <citation type="journal article" date="2022" name="Res Sq">
        <title>Evolution of multicellular longitudinally dividing oral cavity symbionts (Neisseriaceae).</title>
        <authorList>
            <person name="Nyongesa S."/>
            <person name="Weber P."/>
            <person name="Bernet E."/>
            <person name="Pullido F."/>
            <person name="Nieckarz M."/>
            <person name="Delaby M."/>
            <person name="Nieves C."/>
            <person name="Viehboeck T."/>
            <person name="Krause N."/>
            <person name="Rivera-Millot A."/>
            <person name="Nakamura A."/>
            <person name="Vischer N."/>
            <person name="VanNieuwenhze M."/>
            <person name="Brun Y."/>
            <person name="Cava F."/>
            <person name="Bulgheresi S."/>
            <person name="Veyrier F."/>
        </authorList>
    </citation>
    <scope>NUCLEOTIDE SEQUENCE [LARGE SCALE GENOMIC DNA]</scope>
    <source>
        <strain evidence="2 3">SN4</strain>
    </source>
</reference>
<evidence type="ECO:0000313" key="3">
    <source>
        <dbReference type="Proteomes" id="UP000832011"/>
    </source>
</evidence>
<evidence type="ECO:0000313" key="2">
    <source>
        <dbReference type="EMBL" id="UOO88529.1"/>
    </source>
</evidence>
<gene>
    <name evidence="2" type="ORF">LVJ82_13785</name>
</gene>
<dbReference type="EMBL" id="CP091511">
    <property type="protein sequence ID" value="UOO88529.1"/>
    <property type="molecule type" value="Genomic_DNA"/>
</dbReference>
<accession>A0ABY4DZ58</accession>
<name>A0ABY4DZ58_9NEIS</name>